<dbReference type="InterPro" id="IPR050490">
    <property type="entry name" value="Bact_solute-bd_prot1"/>
</dbReference>
<reference evidence="3 4" key="1">
    <citation type="submission" date="2021-04" db="EMBL/GenBank/DDBJ databases">
        <authorList>
            <person name="Rakotoarivonina H."/>
        </authorList>
    </citation>
    <scope>NUCLEOTIDE SEQUENCE [LARGE SCALE GENOMIC DNA]</scope>
    <source>
        <strain evidence="3 4">XE</strain>
    </source>
</reference>
<protein>
    <submittedName>
        <fullName evidence="3">Extracellular solute-binding protein family 1</fullName>
    </submittedName>
</protein>
<dbReference type="RefSeq" id="WP_015253634.1">
    <property type="nucleotide sequence ID" value="NZ_CAJRAY010000080.1"/>
</dbReference>
<dbReference type="SUPFAM" id="SSF53850">
    <property type="entry name" value="Periplasmic binding protein-like II"/>
    <property type="match status" value="1"/>
</dbReference>
<feature type="chain" id="PRO_5047478960" evidence="2">
    <location>
        <begin position="20"/>
        <end position="485"/>
    </location>
</feature>
<dbReference type="InterPro" id="IPR006059">
    <property type="entry name" value="SBP"/>
</dbReference>
<feature type="compositionally biased region" description="Polar residues" evidence="1">
    <location>
        <begin position="47"/>
        <end position="56"/>
    </location>
</feature>
<name>A0ABM8V6Y3_THEXY</name>
<sequence length="485" mass="54007">MRKLMALACCLVLLGTIIAACGGGGGQKDNQAGSSGGSTAGNGQSSESTADSSGQQEEAPEEVTISIYYPLPDQTEARRLEDDKIRRFQEKYPHVNIVKSDWHYSVDEIGLKMAANEAPTFFNTWATEAKFLVEKGWAADITELWNQYPYKDQINPILANQFIIDGKVYGIPQKGYTTSIVMNKKLLDDKGVPVPGYDWTWEDMLQTARAVAEPDKGIAGIAPMGKGNEAGWNWTNFLFEAGGEIQEVKDGKVTAVFNSEAGLKALELYHRLRWEANAIPQDWALNWGEAVGAFAQGRTAMVIAGAEGPLDQALNQGGMQPENVLTFPMPAYEKDGRHIGVLGGDWLVINPNATPAEQKAAFDYITFDYFTDDYLESLERDIQARKDEGKFFVPPQFNYFDNNSEYGQKVQAIFERYDNVYKYDPESNRLLDGKPEAQYHTQDYYAAMTNVIQKVFSEKGVDLKKELDAAAAQVQADYFDKIVME</sequence>
<dbReference type="EMBL" id="CAJRAY010000080">
    <property type="protein sequence ID" value="CAG5091165.1"/>
    <property type="molecule type" value="Genomic_DNA"/>
</dbReference>
<accession>A0ABM8V6Y3</accession>
<keyword evidence="2" id="KW-0732">Signal</keyword>
<evidence type="ECO:0000313" key="3">
    <source>
        <dbReference type="EMBL" id="CAG5091165.1"/>
    </source>
</evidence>
<feature type="signal peptide" evidence="2">
    <location>
        <begin position="1"/>
        <end position="19"/>
    </location>
</feature>
<proteinExistence type="predicted"/>
<dbReference type="PANTHER" id="PTHR43649:SF16">
    <property type="entry name" value="SUGAR-BINDING LIPOPROTEIN"/>
    <property type="match status" value="1"/>
</dbReference>
<evidence type="ECO:0000256" key="2">
    <source>
        <dbReference type="SAM" id="SignalP"/>
    </source>
</evidence>
<evidence type="ECO:0000313" key="4">
    <source>
        <dbReference type="Proteomes" id="UP000681526"/>
    </source>
</evidence>
<dbReference type="Proteomes" id="UP000681526">
    <property type="component" value="Unassembled WGS sequence"/>
</dbReference>
<dbReference type="PANTHER" id="PTHR43649">
    <property type="entry name" value="ARABINOSE-BINDING PROTEIN-RELATED"/>
    <property type="match status" value="1"/>
</dbReference>
<evidence type="ECO:0000256" key="1">
    <source>
        <dbReference type="SAM" id="MobiDB-lite"/>
    </source>
</evidence>
<dbReference type="PROSITE" id="PS51257">
    <property type="entry name" value="PROKAR_LIPOPROTEIN"/>
    <property type="match status" value="1"/>
</dbReference>
<comment type="caution">
    <text evidence="3">The sequence shown here is derived from an EMBL/GenBank/DDBJ whole genome shotgun (WGS) entry which is preliminary data.</text>
</comment>
<feature type="region of interest" description="Disordered" evidence="1">
    <location>
        <begin position="26"/>
        <end position="61"/>
    </location>
</feature>
<dbReference type="Pfam" id="PF01547">
    <property type="entry name" value="SBP_bac_1"/>
    <property type="match status" value="1"/>
</dbReference>
<keyword evidence="4" id="KW-1185">Reference proteome</keyword>
<gene>
    <name evidence="3" type="primary">txxe 3027</name>
    <name evidence="3" type="ORF">TXXE_15125</name>
</gene>
<organism evidence="3 4">
    <name type="scientific">Thermobacillus xylanilyticus</name>
    <dbReference type="NCBI Taxonomy" id="76633"/>
    <lineage>
        <taxon>Bacteria</taxon>
        <taxon>Bacillati</taxon>
        <taxon>Bacillota</taxon>
        <taxon>Bacilli</taxon>
        <taxon>Bacillales</taxon>
        <taxon>Paenibacillaceae</taxon>
        <taxon>Thermobacillus</taxon>
    </lineage>
</organism>
<dbReference type="Gene3D" id="3.40.190.10">
    <property type="entry name" value="Periplasmic binding protein-like II"/>
    <property type="match status" value="1"/>
</dbReference>